<proteinExistence type="predicted"/>
<reference evidence="1" key="2">
    <citation type="journal article" date="2015" name="Fish Shellfish Immunol.">
        <title>Early steps in the European eel (Anguilla anguilla)-Vibrio vulnificus interaction in the gills: Role of the RtxA13 toxin.</title>
        <authorList>
            <person name="Callol A."/>
            <person name="Pajuelo D."/>
            <person name="Ebbesson L."/>
            <person name="Teles M."/>
            <person name="MacKenzie S."/>
            <person name="Amaro C."/>
        </authorList>
    </citation>
    <scope>NUCLEOTIDE SEQUENCE</scope>
</reference>
<evidence type="ECO:0000313" key="1">
    <source>
        <dbReference type="EMBL" id="JAH78300.1"/>
    </source>
</evidence>
<accession>A0A0E9VLN3</accession>
<organism evidence="1">
    <name type="scientific">Anguilla anguilla</name>
    <name type="common">European freshwater eel</name>
    <name type="synonym">Muraena anguilla</name>
    <dbReference type="NCBI Taxonomy" id="7936"/>
    <lineage>
        <taxon>Eukaryota</taxon>
        <taxon>Metazoa</taxon>
        <taxon>Chordata</taxon>
        <taxon>Craniata</taxon>
        <taxon>Vertebrata</taxon>
        <taxon>Euteleostomi</taxon>
        <taxon>Actinopterygii</taxon>
        <taxon>Neopterygii</taxon>
        <taxon>Teleostei</taxon>
        <taxon>Anguilliformes</taxon>
        <taxon>Anguillidae</taxon>
        <taxon>Anguilla</taxon>
    </lineage>
</organism>
<sequence>MCLCRLDPLKNIIRRNSPVLLRVFF</sequence>
<reference evidence="1" key="1">
    <citation type="submission" date="2014-11" db="EMBL/GenBank/DDBJ databases">
        <authorList>
            <person name="Amaro Gonzalez C."/>
        </authorList>
    </citation>
    <scope>NUCLEOTIDE SEQUENCE</scope>
</reference>
<dbReference type="AlphaFoldDB" id="A0A0E9VLN3"/>
<name>A0A0E9VLN3_ANGAN</name>
<protein>
    <submittedName>
        <fullName evidence="1">Uncharacterized protein</fullName>
    </submittedName>
</protein>
<dbReference type="EMBL" id="GBXM01030277">
    <property type="protein sequence ID" value="JAH78300.1"/>
    <property type="molecule type" value="Transcribed_RNA"/>
</dbReference>